<comment type="caution">
    <text evidence="1">The sequence shown here is derived from an EMBL/GenBank/DDBJ whole genome shotgun (WGS) entry which is preliminary data.</text>
</comment>
<evidence type="ECO:0000313" key="1">
    <source>
        <dbReference type="EMBL" id="CAG8547726.1"/>
    </source>
</evidence>
<feature type="non-terminal residue" evidence="1">
    <location>
        <position position="107"/>
    </location>
</feature>
<reference evidence="1" key="1">
    <citation type="submission" date="2021-06" db="EMBL/GenBank/DDBJ databases">
        <authorList>
            <person name="Kallberg Y."/>
            <person name="Tangrot J."/>
            <person name="Rosling A."/>
        </authorList>
    </citation>
    <scope>NUCLEOTIDE SEQUENCE</scope>
    <source>
        <strain evidence="1">FL130A</strain>
    </source>
</reference>
<organism evidence="1 2">
    <name type="scientific">Ambispora leptoticha</name>
    <dbReference type="NCBI Taxonomy" id="144679"/>
    <lineage>
        <taxon>Eukaryota</taxon>
        <taxon>Fungi</taxon>
        <taxon>Fungi incertae sedis</taxon>
        <taxon>Mucoromycota</taxon>
        <taxon>Glomeromycotina</taxon>
        <taxon>Glomeromycetes</taxon>
        <taxon>Archaeosporales</taxon>
        <taxon>Ambisporaceae</taxon>
        <taxon>Ambispora</taxon>
    </lineage>
</organism>
<protein>
    <submittedName>
        <fullName evidence="1">14211_t:CDS:1</fullName>
    </submittedName>
</protein>
<name>A0A9N9AZG9_9GLOM</name>
<keyword evidence="2" id="KW-1185">Reference proteome</keyword>
<proteinExistence type="predicted"/>
<sequence length="107" mass="13032">IITSGDYIKWLRTVVIWEETVNVFDEFCQYVSHPTQRYLYDLFLSRSNEMKVYHIKCSDQVKIEEQMFTDKDLVPPDRKARSELREIYATQNWYDRNLPIVVAWYNK</sequence>
<dbReference type="AlphaFoldDB" id="A0A9N9AZG9"/>
<dbReference type="EMBL" id="CAJVPS010001696">
    <property type="protein sequence ID" value="CAG8547726.1"/>
    <property type="molecule type" value="Genomic_DNA"/>
</dbReference>
<dbReference type="Proteomes" id="UP000789508">
    <property type="component" value="Unassembled WGS sequence"/>
</dbReference>
<accession>A0A9N9AZG9</accession>
<gene>
    <name evidence="1" type="ORF">ALEPTO_LOCUS5722</name>
</gene>
<evidence type="ECO:0000313" key="2">
    <source>
        <dbReference type="Proteomes" id="UP000789508"/>
    </source>
</evidence>